<reference evidence="1 2" key="1">
    <citation type="submission" date="2019-10" db="EMBL/GenBank/DDBJ databases">
        <authorList>
            <person name="Palmer J.M."/>
        </authorList>
    </citation>
    <scope>NUCLEOTIDE SEQUENCE [LARGE SCALE GENOMIC DNA]</scope>
    <source>
        <strain evidence="1 2">TWF730</strain>
    </source>
</reference>
<organism evidence="1 2">
    <name type="scientific">Orbilia blumenaviensis</name>
    <dbReference type="NCBI Taxonomy" id="1796055"/>
    <lineage>
        <taxon>Eukaryota</taxon>
        <taxon>Fungi</taxon>
        <taxon>Dikarya</taxon>
        <taxon>Ascomycota</taxon>
        <taxon>Pezizomycotina</taxon>
        <taxon>Orbiliomycetes</taxon>
        <taxon>Orbiliales</taxon>
        <taxon>Orbiliaceae</taxon>
        <taxon>Orbilia</taxon>
    </lineage>
</organism>
<sequence>MLVGCSEDVAPRRLADPEMHTICRVNADLGDIPLSQFQKTQSLLTGMVFYKADLKLQATFASEVLTWKVLCGGKERGSTTVTYDE</sequence>
<dbReference type="Proteomes" id="UP001373714">
    <property type="component" value="Unassembled WGS sequence"/>
</dbReference>
<evidence type="ECO:0000313" key="1">
    <source>
        <dbReference type="EMBL" id="KAK6337276.1"/>
    </source>
</evidence>
<dbReference type="AlphaFoldDB" id="A0AAV9U7I3"/>
<gene>
    <name evidence="1" type="ORF">TWF730_002682</name>
</gene>
<keyword evidence="2" id="KW-1185">Reference proteome</keyword>
<protein>
    <submittedName>
        <fullName evidence="1">Uncharacterized protein</fullName>
    </submittedName>
</protein>
<name>A0AAV9U7I3_9PEZI</name>
<evidence type="ECO:0000313" key="2">
    <source>
        <dbReference type="Proteomes" id="UP001373714"/>
    </source>
</evidence>
<accession>A0AAV9U7I3</accession>
<dbReference type="EMBL" id="JAVHNS010000013">
    <property type="protein sequence ID" value="KAK6337276.1"/>
    <property type="molecule type" value="Genomic_DNA"/>
</dbReference>
<proteinExistence type="predicted"/>
<comment type="caution">
    <text evidence="1">The sequence shown here is derived from an EMBL/GenBank/DDBJ whole genome shotgun (WGS) entry which is preliminary data.</text>
</comment>